<comment type="caution">
    <text evidence="10">The sequence shown here is derived from an EMBL/GenBank/DDBJ whole genome shotgun (WGS) entry which is preliminary data.</text>
</comment>
<sequence length="342" mass="37596">MRMLSVAFGIGVLLALAGSTAAKGCNASQELVSKLVQRMEHPAKGSETPNPSILLALNLVRDTGNYTKQLLQKIKEEAVKRAQEDMTSGKVALYVLSLLSSCQDPRHVRAFGKTIDLVQILQQKTDEEVAKLITDGIPITTLYSVSLDALALCLARAGGYRVASVVLAKQVLRLGDQLLVDTRAMAALAMTCTYRQTDLQDVRELLWRALHNVTNGFLDEQEKNDGMIGNIYSMGLALQALESTQEFYAPRKWNSAQACDVVFKHDYNQSMAIAQVLPALVGKTYLDAADLNCTTDITVNYTITNMLQGRYFEHNISVNVPAGSVLLKVLETAQKEKPDIFR</sequence>
<protein>
    <recommendedName>
        <fullName evidence="12">Gastric intrinsic factor</fullName>
    </recommendedName>
</protein>
<evidence type="ECO:0000256" key="2">
    <source>
        <dbReference type="ARBA" id="ARBA00006449"/>
    </source>
</evidence>
<organism evidence="10 11">
    <name type="scientific">Patagioenas fasciata monilis</name>
    <dbReference type="NCBI Taxonomy" id="372326"/>
    <lineage>
        <taxon>Eukaryota</taxon>
        <taxon>Metazoa</taxon>
        <taxon>Chordata</taxon>
        <taxon>Craniata</taxon>
        <taxon>Vertebrata</taxon>
        <taxon>Euteleostomi</taxon>
        <taxon>Archelosauria</taxon>
        <taxon>Archosauria</taxon>
        <taxon>Dinosauria</taxon>
        <taxon>Saurischia</taxon>
        <taxon>Theropoda</taxon>
        <taxon>Coelurosauria</taxon>
        <taxon>Aves</taxon>
        <taxon>Neognathae</taxon>
        <taxon>Neoaves</taxon>
        <taxon>Columbimorphae</taxon>
        <taxon>Columbiformes</taxon>
        <taxon>Columbidae</taxon>
        <taxon>Patagioenas</taxon>
    </lineage>
</organism>
<keyword evidence="3" id="KW-0171">Cobalt transport</keyword>
<evidence type="ECO:0000256" key="8">
    <source>
        <dbReference type="PIRSR" id="PIRSR602157-2"/>
    </source>
</evidence>
<dbReference type="Gene3D" id="1.50.10.20">
    <property type="match status" value="1"/>
</dbReference>
<keyword evidence="11" id="KW-1185">Reference proteome</keyword>
<gene>
    <name evidence="10" type="ORF">AV530_013478</name>
</gene>
<dbReference type="Pfam" id="PF01122">
    <property type="entry name" value="Cobalamin_bind"/>
    <property type="match status" value="1"/>
</dbReference>
<comment type="subcellular location">
    <subcellularLocation>
        <location evidence="1">Secreted</location>
    </subcellularLocation>
</comment>
<evidence type="ECO:0000256" key="1">
    <source>
        <dbReference type="ARBA" id="ARBA00004613"/>
    </source>
</evidence>
<dbReference type="GO" id="GO:0015889">
    <property type="term" value="P:cobalamin transport"/>
    <property type="evidence" value="ECO:0007669"/>
    <property type="project" value="InterPro"/>
</dbReference>
<dbReference type="PANTHER" id="PTHR10559">
    <property type="entry name" value="TRANSCOBALAMIN-1/GASTRIC INTRINSIC FACTOR"/>
    <property type="match status" value="1"/>
</dbReference>
<accession>A0A1V4JPM4</accession>
<keyword evidence="4" id="KW-0964">Secreted</keyword>
<dbReference type="InterPro" id="IPR002157">
    <property type="entry name" value="Cbl-bd_prot"/>
</dbReference>
<dbReference type="AlphaFoldDB" id="A0A1V4JPM4"/>
<dbReference type="Gene3D" id="2.170.130.30">
    <property type="match status" value="1"/>
</dbReference>
<evidence type="ECO:0000256" key="5">
    <source>
        <dbReference type="ARBA" id="ARBA00022729"/>
    </source>
</evidence>
<feature type="signal peptide" evidence="9">
    <location>
        <begin position="1"/>
        <end position="22"/>
    </location>
</feature>
<name>A0A1V4JPM4_PATFA</name>
<evidence type="ECO:0000313" key="10">
    <source>
        <dbReference type="EMBL" id="OPJ74110.1"/>
    </source>
</evidence>
<keyword evidence="8" id="KW-1015">Disulfide bond</keyword>
<keyword evidence="6 7" id="KW-0170">Cobalt</keyword>
<evidence type="ECO:0000256" key="7">
    <source>
        <dbReference type="PIRSR" id="PIRSR602157-1"/>
    </source>
</evidence>
<dbReference type="Proteomes" id="UP000190648">
    <property type="component" value="Unassembled WGS sequence"/>
</dbReference>
<dbReference type="STRING" id="372326.A0A1V4JPM4"/>
<comment type="similarity">
    <text evidence="2">Belongs to the eukaryotic cobalamin transport proteins family.</text>
</comment>
<evidence type="ECO:0008006" key="12">
    <source>
        <dbReference type="Google" id="ProtNLM"/>
    </source>
</evidence>
<dbReference type="GO" id="GO:0031419">
    <property type="term" value="F:cobalamin binding"/>
    <property type="evidence" value="ECO:0007669"/>
    <property type="project" value="InterPro"/>
</dbReference>
<keyword evidence="5 9" id="KW-0732">Signal</keyword>
<feature type="chain" id="PRO_5012008259" description="Gastric intrinsic factor" evidence="9">
    <location>
        <begin position="23"/>
        <end position="342"/>
    </location>
</feature>
<dbReference type="GO" id="GO:0005615">
    <property type="term" value="C:extracellular space"/>
    <property type="evidence" value="ECO:0007669"/>
    <property type="project" value="TreeGrafter"/>
</dbReference>
<dbReference type="EMBL" id="LSYS01006880">
    <property type="protein sequence ID" value="OPJ74110.1"/>
    <property type="molecule type" value="Genomic_DNA"/>
</dbReference>
<evidence type="ECO:0000256" key="9">
    <source>
        <dbReference type="SAM" id="SignalP"/>
    </source>
</evidence>
<dbReference type="GO" id="GO:0006824">
    <property type="term" value="P:cobalt ion transport"/>
    <property type="evidence" value="ECO:0007669"/>
    <property type="project" value="UniProtKB-KW"/>
</dbReference>
<feature type="binding site" evidence="7">
    <location>
        <position position="275"/>
    </location>
    <ligand>
        <name>cyanocob(III)alamin</name>
        <dbReference type="ChEBI" id="CHEBI:17439"/>
    </ligand>
</feature>
<evidence type="ECO:0000256" key="4">
    <source>
        <dbReference type="ARBA" id="ARBA00022525"/>
    </source>
</evidence>
<reference evidence="10 11" key="1">
    <citation type="submission" date="2016-02" db="EMBL/GenBank/DDBJ databases">
        <title>Band-tailed pigeon sequencing and assembly.</title>
        <authorList>
            <person name="Soares A.E."/>
            <person name="Novak B.J."/>
            <person name="Rice E.S."/>
            <person name="O'Connell B."/>
            <person name="Chang D."/>
            <person name="Weber S."/>
            <person name="Shapiro B."/>
        </authorList>
    </citation>
    <scope>NUCLEOTIDE SEQUENCE [LARGE SCALE GENOMIC DNA]</scope>
    <source>
        <strain evidence="10">BTP2013</strain>
        <tissue evidence="10">Blood</tissue>
    </source>
</reference>
<keyword evidence="3" id="KW-0813">Transport</keyword>
<proteinExistence type="inferred from homology"/>
<dbReference type="OrthoDB" id="6343110at2759"/>
<dbReference type="InterPro" id="IPR051588">
    <property type="entry name" value="Cobalamin_Transport"/>
</dbReference>
<feature type="disulfide bond" evidence="8">
    <location>
        <begin position="153"/>
        <end position="192"/>
    </location>
</feature>
<evidence type="ECO:0000313" key="11">
    <source>
        <dbReference type="Proteomes" id="UP000190648"/>
    </source>
</evidence>
<feature type="binding site" evidence="7">
    <location>
        <position position="181"/>
    </location>
    <ligand>
        <name>cyanocob(III)alamin</name>
        <dbReference type="ChEBI" id="CHEBI:17439"/>
    </ligand>
</feature>
<feature type="binding site" evidence="7">
    <location>
        <position position="230"/>
    </location>
    <ligand>
        <name>cyanocob(III)alamin</name>
        <dbReference type="ChEBI" id="CHEBI:17439"/>
    </ligand>
</feature>
<dbReference type="PANTHER" id="PTHR10559:SF15">
    <property type="entry name" value="COBALAMIN BINDING INTRINSIC FACTOR"/>
    <property type="match status" value="1"/>
</dbReference>
<keyword evidence="3" id="KW-0406">Ion transport</keyword>
<evidence type="ECO:0000256" key="6">
    <source>
        <dbReference type="ARBA" id="ARBA00023285"/>
    </source>
</evidence>
<evidence type="ECO:0000256" key="3">
    <source>
        <dbReference type="ARBA" id="ARBA00022426"/>
    </source>
</evidence>